<dbReference type="OrthoDB" id="5773875at2759"/>
<proteinExistence type="predicted"/>
<evidence type="ECO:0000313" key="1">
    <source>
        <dbReference type="EMBL" id="VDM93106.1"/>
    </source>
</evidence>
<sequence length="161" mass="18167">MLICSLNDEMAMGIPKPFVSTSLTCFTYQKKDGRLRKGVMDDCMLGNACCYNAQFIDKQTGETLEFGGCEDEYRFMVGTHPILGSMLPITTSYICDEGTCTERSTTRDVARLCACKEHNCNMNGIDDTIRDYQERVQRGRVKRPPDFANMVEQTVKILMNG</sequence>
<name>A0A3P7K2Z0_LITSI</name>
<reference evidence="1 2" key="1">
    <citation type="submission" date="2018-08" db="EMBL/GenBank/DDBJ databases">
        <authorList>
            <person name="Laetsch R D."/>
            <person name="Stevens L."/>
            <person name="Kumar S."/>
            <person name="Blaxter L. M."/>
        </authorList>
    </citation>
    <scope>NUCLEOTIDE SEQUENCE [LARGE SCALE GENOMIC DNA]</scope>
</reference>
<gene>
    <name evidence="1" type="ORF">NLS_LOCUS10050</name>
</gene>
<dbReference type="Proteomes" id="UP000277928">
    <property type="component" value="Unassembled WGS sequence"/>
</dbReference>
<evidence type="ECO:0000313" key="2">
    <source>
        <dbReference type="Proteomes" id="UP000277928"/>
    </source>
</evidence>
<dbReference type="AlphaFoldDB" id="A0A3P7K2Z0"/>
<keyword evidence="2" id="KW-1185">Reference proteome</keyword>
<dbReference type="OMA" id="CEDEYRF"/>
<dbReference type="EMBL" id="UYRX01002346">
    <property type="protein sequence ID" value="VDM93106.1"/>
    <property type="molecule type" value="Genomic_DNA"/>
</dbReference>
<accession>A0A3P7K2Z0</accession>
<organism evidence="1 2">
    <name type="scientific">Litomosoides sigmodontis</name>
    <name type="common">Filarial nematode worm</name>
    <dbReference type="NCBI Taxonomy" id="42156"/>
    <lineage>
        <taxon>Eukaryota</taxon>
        <taxon>Metazoa</taxon>
        <taxon>Ecdysozoa</taxon>
        <taxon>Nematoda</taxon>
        <taxon>Chromadorea</taxon>
        <taxon>Rhabditida</taxon>
        <taxon>Spirurina</taxon>
        <taxon>Spiruromorpha</taxon>
        <taxon>Filarioidea</taxon>
        <taxon>Onchocercidae</taxon>
        <taxon>Litomosoides</taxon>
    </lineage>
</organism>
<protein>
    <submittedName>
        <fullName evidence="1">Uncharacterized protein</fullName>
    </submittedName>
</protein>